<comment type="caution">
    <text evidence="9">The sequence shown here is derived from an EMBL/GenBank/DDBJ whole genome shotgun (WGS) entry which is preliminary data.</text>
</comment>
<evidence type="ECO:0000256" key="4">
    <source>
        <dbReference type="ARBA" id="ARBA00022989"/>
    </source>
</evidence>
<keyword evidence="10" id="KW-1185">Reference proteome</keyword>
<feature type="transmembrane region" description="Helical" evidence="7">
    <location>
        <begin position="365"/>
        <end position="384"/>
    </location>
</feature>
<feature type="transmembrane region" description="Helical" evidence="7">
    <location>
        <begin position="257"/>
        <end position="279"/>
    </location>
</feature>
<dbReference type="GO" id="GO:0022857">
    <property type="term" value="F:transmembrane transporter activity"/>
    <property type="evidence" value="ECO:0007669"/>
    <property type="project" value="InterPro"/>
</dbReference>
<dbReference type="SUPFAM" id="SSF103473">
    <property type="entry name" value="MFS general substrate transporter"/>
    <property type="match status" value="2"/>
</dbReference>
<evidence type="ECO:0000256" key="1">
    <source>
        <dbReference type="ARBA" id="ARBA00004141"/>
    </source>
</evidence>
<dbReference type="Proteomes" id="UP000256690">
    <property type="component" value="Unassembled WGS sequence"/>
</dbReference>
<dbReference type="Pfam" id="PF07690">
    <property type="entry name" value="MFS_1"/>
    <property type="match status" value="1"/>
</dbReference>
<evidence type="ECO:0000256" key="5">
    <source>
        <dbReference type="ARBA" id="ARBA00023136"/>
    </source>
</evidence>
<dbReference type="AlphaFoldDB" id="A0A3D8RSF2"/>
<dbReference type="PROSITE" id="PS50850">
    <property type="entry name" value="MFS"/>
    <property type="match status" value="1"/>
</dbReference>
<comment type="subcellular location">
    <subcellularLocation>
        <location evidence="1">Membrane</location>
        <topology evidence="1">Multi-pass membrane protein</topology>
    </subcellularLocation>
</comment>
<dbReference type="PANTHER" id="PTHR23501:SF177">
    <property type="entry name" value="MAJOR FACILITATOR SUPERFAMILY (MFS) PROFILE DOMAIN-CONTAINING PROTEIN-RELATED"/>
    <property type="match status" value="1"/>
</dbReference>
<dbReference type="EMBL" id="PVWQ01000007">
    <property type="protein sequence ID" value="RDW76741.1"/>
    <property type="molecule type" value="Genomic_DNA"/>
</dbReference>
<evidence type="ECO:0000256" key="6">
    <source>
        <dbReference type="SAM" id="MobiDB-lite"/>
    </source>
</evidence>
<dbReference type="CDD" id="cd17502">
    <property type="entry name" value="MFS_Azr1_MDR_like"/>
    <property type="match status" value="1"/>
</dbReference>
<keyword evidence="2" id="KW-0813">Transport</keyword>
<evidence type="ECO:0000259" key="8">
    <source>
        <dbReference type="PROSITE" id="PS50850"/>
    </source>
</evidence>
<dbReference type="GO" id="GO:0005886">
    <property type="term" value="C:plasma membrane"/>
    <property type="evidence" value="ECO:0007669"/>
    <property type="project" value="TreeGrafter"/>
</dbReference>
<evidence type="ECO:0000313" key="9">
    <source>
        <dbReference type="EMBL" id="RDW76741.1"/>
    </source>
</evidence>
<dbReference type="InterPro" id="IPR011701">
    <property type="entry name" value="MFS"/>
</dbReference>
<keyword evidence="3 7" id="KW-0812">Transmembrane</keyword>
<feature type="compositionally biased region" description="Polar residues" evidence="6">
    <location>
        <begin position="716"/>
        <end position="744"/>
    </location>
</feature>
<gene>
    <name evidence="9" type="ORF">DSM5745_06733</name>
</gene>
<feature type="transmembrane region" description="Helical" evidence="7">
    <location>
        <begin position="426"/>
        <end position="444"/>
    </location>
</feature>
<accession>A0A3D8RSF2</accession>
<feature type="region of interest" description="Disordered" evidence="6">
    <location>
        <begin position="711"/>
        <end position="761"/>
    </location>
</feature>
<feature type="transmembrane region" description="Helical" evidence="7">
    <location>
        <begin position="188"/>
        <end position="208"/>
    </location>
</feature>
<evidence type="ECO:0000313" key="10">
    <source>
        <dbReference type="Proteomes" id="UP000256690"/>
    </source>
</evidence>
<feature type="transmembrane region" description="Helical" evidence="7">
    <location>
        <begin position="396"/>
        <end position="419"/>
    </location>
</feature>
<reference evidence="9 10" key="1">
    <citation type="journal article" date="2018" name="IMA Fungus">
        <title>IMA Genome-F 9: Draft genome sequence of Annulohypoxylon stygium, Aspergillus mulundensis, Berkeleyomyces basicola (syn. Thielaviopsis basicola), Ceratocystis smalleyi, two Cercospora beticola strains, Coleophoma cylindrospora, Fusarium fracticaudum, Phialophora cf. hyalina, and Morchella septimelata.</title>
        <authorList>
            <person name="Wingfield B.D."/>
            <person name="Bills G.F."/>
            <person name="Dong Y."/>
            <person name="Huang W."/>
            <person name="Nel W.J."/>
            <person name="Swalarsk-Parry B.S."/>
            <person name="Vaghefi N."/>
            <person name="Wilken P.M."/>
            <person name="An Z."/>
            <person name="de Beer Z.W."/>
            <person name="De Vos L."/>
            <person name="Chen L."/>
            <person name="Duong T.A."/>
            <person name="Gao Y."/>
            <person name="Hammerbacher A."/>
            <person name="Kikkert J.R."/>
            <person name="Li Y."/>
            <person name="Li H."/>
            <person name="Li K."/>
            <person name="Li Q."/>
            <person name="Liu X."/>
            <person name="Ma X."/>
            <person name="Naidoo K."/>
            <person name="Pethybridge S.J."/>
            <person name="Sun J."/>
            <person name="Steenkamp E.T."/>
            <person name="van der Nest M.A."/>
            <person name="van Wyk S."/>
            <person name="Wingfield M.J."/>
            <person name="Xiong C."/>
            <person name="Yue Q."/>
            <person name="Zhang X."/>
        </authorList>
    </citation>
    <scope>NUCLEOTIDE SEQUENCE [LARGE SCALE GENOMIC DNA]</scope>
    <source>
        <strain evidence="9 10">DSM 5745</strain>
    </source>
</reference>
<evidence type="ECO:0000256" key="7">
    <source>
        <dbReference type="SAM" id="Phobius"/>
    </source>
</evidence>
<sequence length="815" mass="86415">MDDSNSSTANTEVLKTDAPLNAQNAQSEAHYPPMPTLIIIVIALMLSMFLSIIATAIPKITVQFQSMHDIAWYGSAFFLTLAAFQSAWGIVYKIFSLRGSFLTAIAIFEVGSLICALAPNSVALIVGRAVQGMGGAGLTGGCYTIAAYIAPPARVPVIIGLLGSTFSLASIAGPLLGGVFSEHVSWRWCFYINLPIGGVAAAGLVIFFRTPGHAKAAYGTPLREKLKRFDYVGLGILLVGLVCFFLALQWGGVTRPWSSGAIIALLVLWVVLTVAFVLVEWYQGDRSLMVPRLLLNRDIGACCAFIFFLNAANFSLIYNLPIYFQAINGDSPMGSGVKNIPTILSTSIATFLSSSIVTKVGYYQPFLLVGSILATIGGGLIYSMDLSTSLAKIIGYQILYGAGTGISVQIPIIVAGALTSSEEQPIAMATVLFFQFISAAYGVGSTDSILNNLLLRNIGRYMPGVDAGNVLSAGSSALQDVFGGEMLAGARRSYLQGLRGSWALGVALFGVAVLCAVVPKRGGRLAGAGDDEGEGEGGNGGDEKVAVRSKGESMEVSSGHANETIVEISNLQAAFFFPFSFAPSRASNPPYTGRSPNPNYSPPRESLNIIFTRRNNVILIGGSSALMSVSSPRAWIGGRNGNPGSSHEYPLIVKFRLLNSTLHHHQYASCHTSLTMASTQPGDAVIDMEMENLPKYPGFCYTLPPPYANLEAPGQDQASTNSALESGSGSEPRTQAQASPNSPRRTGAGGGGGASASAHKNTGRFMPLRRPLQLLRHCAGKAIWCMLGALMALIILGIVTSPFWWPFVRVDHKTF</sequence>
<proteinExistence type="predicted"/>
<dbReference type="PANTHER" id="PTHR23501">
    <property type="entry name" value="MAJOR FACILITATOR SUPERFAMILY"/>
    <property type="match status" value="1"/>
</dbReference>
<dbReference type="OrthoDB" id="10021397at2759"/>
<feature type="transmembrane region" description="Helical" evidence="7">
    <location>
        <begin position="70"/>
        <end position="92"/>
    </location>
</feature>
<feature type="transmembrane region" description="Helical" evidence="7">
    <location>
        <begin position="104"/>
        <end position="126"/>
    </location>
</feature>
<feature type="region of interest" description="Disordered" evidence="6">
    <location>
        <begin position="526"/>
        <end position="545"/>
    </location>
</feature>
<protein>
    <recommendedName>
        <fullName evidence="8">Major facilitator superfamily (MFS) profile domain-containing protein</fullName>
    </recommendedName>
</protein>
<dbReference type="GeneID" id="38117103"/>
<feature type="domain" description="Major facilitator superfamily (MFS) profile" evidence="8">
    <location>
        <begin position="35"/>
        <end position="491"/>
    </location>
</feature>
<dbReference type="InterPro" id="IPR036259">
    <property type="entry name" value="MFS_trans_sf"/>
</dbReference>
<feature type="transmembrane region" description="Helical" evidence="7">
    <location>
        <begin position="37"/>
        <end position="58"/>
    </location>
</feature>
<feature type="transmembrane region" description="Helical" evidence="7">
    <location>
        <begin position="229"/>
        <end position="251"/>
    </location>
</feature>
<name>A0A3D8RSF2_9EURO</name>
<evidence type="ECO:0000256" key="3">
    <source>
        <dbReference type="ARBA" id="ARBA00022692"/>
    </source>
</evidence>
<evidence type="ECO:0000256" key="2">
    <source>
        <dbReference type="ARBA" id="ARBA00022448"/>
    </source>
</evidence>
<keyword evidence="5 7" id="KW-0472">Membrane</keyword>
<organism evidence="9 10">
    <name type="scientific">Aspergillus mulundensis</name>
    <dbReference type="NCBI Taxonomy" id="1810919"/>
    <lineage>
        <taxon>Eukaryota</taxon>
        <taxon>Fungi</taxon>
        <taxon>Dikarya</taxon>
        <taxon>Ascomycota</taxon>
        <taxon>Pezizomycotina</taxon>
        <taxon>Eurotiomycetes</taxon>
        <taxon>Eurotiomycetidae</taxon>
        <taxon>Eurotiales</taxon>
        <taxon>Aspergillaceae</taxon>
        <taxon>Aspergillus</taxon>
        <taxon>Aspergillus subgen. Nidulantes</taxon>
    </lineage>
</organism>
<keyword evidence="4 7" id="KW-1133">Transmembrane helix</keyword>
<feature type="transmembrane region" description="Helical" evidence="7">
    <location>
        <begin position="157"/>
        <end position="176"/>
    </location>
</feature>
<dbReference type="InterPro" id="IPR020846">
    <property type="entry name" value="MFS_dom"/>
</dbReference>
<dbReference type="Gene3D" id="1.20.1720.10">
    <property type="entry name" value="Multidrug resistance protein D"/>
    <property type="match status" value="1"/>
</dbReference>
<feature type="transmembrane region" description="Helical" evidence="7">
    <location>
        <begin position="782"/>
        <end position="805"/>
    </location>
</feature>
<feature type="transmembrane region" description="Helical" evidence="7">
    <location>
        <begin position="299"/>
        <end position="320"/>
    </location>
</feature>
<dbReference type="RefSeq" id="XP_026603053.1">
    <property type="nucleotide sequence ID" value="XM_026748749.1"/>
</dbReference>